<proteinExistence type="inferred from homology"/>
<dbReference type="GO" id="GO:0051017">
    <property type="term" value="P:actin filament bundle assembly"/>
    <property type="evidence" value="ECO:0007669"/>
    <property type="project" value="TreeGrafter"/>
</dbReference>
<dbReference type="InterPro" id="IPR001452">
    <property type="entry name" value="SH3_domain"/>
</dbReference>
<evidence type="ECO:0000256" key="1">
    <source>
        <dbReference type="ARBA" id="ARBA00007761"/>
    </source>
</evidence>
<dbReference type="EMBL" id="LPNL01000003">
    <property type="protein sequence ID" value="OEJ89690.1"/>
    <property type="molecule type" value="Genomic_DNA"/>
</dbReference>
<dbReference type="PANTHER" id="PTHR15629:SF2">
    <property type="entry name" value="SH3 DOMAIN-CONTAINING YSC84-LIKE PROTEIN 1"/>
    <property type="match status" value="1"/>
</dbReference>
<dbReference type="InterPro" id="IPR036028">
    <property type="entry name" value="SH3-like_dom_sf"/>
</dbReference>
<dbReference type="Pfam" id="PF00018">
    <property type="entry name" value="SH3_1"/>
    <property type="match status" value="1"/>
</dbReference>
<evidence type="ECO:0000259" key="5">
    <source>
        <dbReference type="PROSITE" id="PS50002"/>
    </source>
</evidence>
<dbReference type="AlphaFoldDB" id="A0A1E5RS01"/>
<evidence type="ECO:0000256" key="2">
    <source>
        <dbReference type="ARBA" id="ARBA00022443"/>
    </source>
</evidence>
<evidence type="ECO:0000256" key="3">
    <source>
        <dbReference type="PROSITE-ProRule" id="PRU00192"/>
    </source>
</evidence>
<dbReference type="InterPro" id="IPR007461">
    <property type="entry name" value="Ysc84_actin-binding"/>
</dbReference>
<dbReference type="GO" id="GO:0030479">
    <property type="term" value="C:actin cortical patch"/>
    <property type="evidence" value="ECO:0007669"/>
    <property type="project" value="TreeGrafter"/>
</dbReference>
<dbReference type="FunFam" id="2.30.30.40:FF:000100">
    <property type="entry name" value="SH3 domain-containing YSC84-like protein 1"/>
    <property type="match status" value="1"/>
</dbReference>
<comment type="similarity">
    <text evidence="1">Belongs to the SH3YL1 family.</text>
</comment>
<protein>
    <submittedName>
        <fullName evidence="6">Protein YSC84</fullName>
    </submittedName>
</protein>
<accession>A0A1E5RS01</accession>
<dbReference type="GO" id="GO:0051015">
    <property type="term" value="F:actin filament binding"/>
    <property type="evidence" value="ECO:0007669"/>
    <property type="project" value="TreeGrafter"/>
</dbReference>
<evidence type="ECO:0000313" key="6">
    <source>
        <dbReference type="EMBL" id="OEJ89690.1"/>
    </source>
</evidence>
<feature type="region of interest" description="Disordered" evidence="4">
    <location>
        <begin position="257"/>
        <end position="282"/>
    </location>
</feature>
<dbReference type="PROSITE" id="PS50002">
    <property type="entry name" value="SH3"/>
    <property type="match status" value="1"/>
</dbReference>
<dbReference type="Proteomes" id="UP000095605">
    <property type="component" value="Unassembled WGS sequence"/>
</dbReference>
<reference evidence="7" key="1">
    <citation type="journal article" date="2016" name="Genome Announc.">
        <title>Genome sequences of three species of Hanseniaspora isolated from spontaneous wine fermentations.</title>
        <authorList>
            <person name="Sternes P.R."/>
            <person name="Lee D."/>
            <person name="Kutyna D.R."/>
            <person name="Borneman A.R."/>
        </authorList>
    </citation>
    <scope>NUCLEOTIDE SEQUENCE [LARGE SCALE GENOMIC DNA]</scope>
    <source>
        <strain evidence="7">AWRI3578</strain>
    </source>
</reference>
<dbReference type="PANTHER" id="PTHR15629">
    <property type="entry name" value="SH3YL1 PROTEIN"/>
    <property type="match status" value="1"/>
</dbReference>
<dbReference type="CDD" id="cd11525">
    <property type="entry name" value="SYLF_SH3YL1_like"/>
    <property type="match status" value="1"/>
</dbReference>
<keyword evidence="2 3" id="KW-0728">SH3 domain</keyword>
<name>A0A1E5RS01_9ASCO</name>
<dbReference type="GO" id="GO:0051666">
    <property type="term" value="P:actin cortical patch localization"/>
    <property type="evidence" value="ECO:0007669"/>
    <property type="project" value="TreeGrafter"/>
</dbReference>
<evidence type="ECO:0000256" key="4">
    <source>
        <dbReference type="SAM" id="MobiDB-lite"/>
    </source>
</evidence>
<dbReference type="InterPro" id="IPR051702">
    <property type="entry name" value="SH3_domain_YSC84-like"/>
</dbReference>
<dbReference type="InterPro" id="IPR033643">
    <property type="entry name" value="SYLF_SH3YL1-like"/>
</dbReference>
<organism evidence="6 7">
    <name type="scientific">Hanseniaspora opuntiae</name>
    <dbReference type="NCBI Taxonomy" id="211096"/>
    <lineage>
        <taxon>Eukaryota</taxon>
        <taxon>Fungi</taxon>
        <taxon>Dikarya</taxon>
        <taxon>Ascomycota</taxon>
        <taxon>Saccharomycotina</taxon>
        <taxon>Saccharomycetes</taxon>
        <taxon>Saccharomycodales</taxon>
        <taxon>Saccharomycodaceae</taxon>
        <taxon>Hanseniaspora</taxon>
    </lineage>
</organism>
<dbReference type="SMART" id="SM00326">
    <property type="entry name" value="SH3"/>
    <property type="match status" value="1"/>
</dbReference>
<dbReference type="SUPFAM" id="SSF50044">
    <property type="entry name" value="SH3-domain"/>
    <property type="match status" value="1"/>
</dbReference>
<dbReference type="PRINTS" id="PR00452">
    <property type="entry name" value="SH3DOMAIN"/>
</dbReference>
<keyword evidence="7" id="KW-1185">Reference proteome</keyword>
<dbReference type="CDD" id="cd11842">
    <property type="entry name" value="SH3_Ysc84p_like"/>
    <property type="match status" value="1"/>
</dbReference>
<evidence type="ECO:0000313" key="7">
    <source>
        <dbReference type="Proteomes" id="UP000095605"/>
    </source>
</evidence>
<dbReference type="Pfam" id="PF04366">
    <property type="entry name" value="Ysc84"/>
    <property type="match status" value="1"/>
</dbReference>
<feature type="domain" description="SH3" evidence="5">
    <location>
        <begin position="324"/>
        <end position="383"/>
    </location>
</feature>
<dbReference type="Gene3D" id="2.30.30.40">
    <property type="entry name" value="SH3 Domains"/>
    <property type="match status" value="1"/>
</dbReference>
<comment type="caution">
    <text evidence="6">The sequence shown here is derived from an EMBL/GenBank/DDBJ whole genome shotgun (WGS) entry which is preliminary data.</text>
</comment>
<dbReference type="GO" id="GO:0035091">
    <property type="term" value="F:phosphatidylinositol binding"/>
    <property type="evidence" value="ECO:0007669"/>
    <property type="project" value="TreeGrafter"/>
</dbReference>
<dbReference type="OrthoDB" id="443981at2759"/>
<gene>
    <name evidence="6" type="ORF">AWRI3578_g1302</name>
</gene>
<sequence>MGINNPIPRSLKNETKKATRILQSFVKPNQVLNPNEIISPSVLKRCKGLIIMTVLKGAFLFGGRVGSGIIVTRLKDGTWSGPSGVILGGGSAGGQIGGELTDFVFCLMTDSAVNSFKEFGSVTLGSNVSVAAGLIGRSGEASFAANHKNVSSIFSYAKTKGAFAGVSLEGSVLLERRECNRKVYGSNCSAKMILSGRAEPPEFAEPLYRILESRAFSYDTKLSTRTSSNFDYDSGSNFDYDSESNFDDELDQYRREYGDDYRGRYNSDSRSNRTSRYDDDNSARNYYEQQSKNIRRSEKPDISTYNSKSRWEDDIYDSSLSRRHQVPQARALYAFEGEEEGDLGFNKGDIINIIKKSESTNDWWTGEKNGVEGIFPANYVEMI</sequence>